<dbReference type="InterPro" id="IPR001374">
    <property type="entry name" value="R3H_dom"/>
</dbReference>
<dbReference type="InterPro" id="IPR036867">
    <property type="entry name" value="R3H_dom_sf"/>
</dbReference>
<feature type="compositionally biased region" description="Polar residues" evidence="2">
    <location>
        <begin position="73"/>
        <end position="88"/>
    </location>
</feature>
<dbReference type="SMART" id="SM00393">
    <property type="entry name" value="R3H"/>
    <property type="match status" value="1"/>
</dbReference>
<feature type="compositionally biased region" description="Basic and acidic residues" evidence="2">
    <location>
        <begin position="228"/>
        <end position="240"/>
    </location>
</feature>
<dbReference type="PROSITE" id="PS51673">
    <property type="entry name" value="SUZ"/>
    <property type="match status" value="1"/>
</dbReference>
<dbReference type="Gene3D" id="3.30.1370.50">
    <property type="entry name" value="R3H-like domain"/>
    <property type="match status" value="1"/>
</dbReference>
<gene>
    <name evidence="5" type="ORF">ALEPTO_LOCUS968</name>
</gene>
<feature type="compositionally biased region" description="Low complexity" evidence="2">
    <location>
        <begin position="57"/>
        <end position="72"/>
    </location>
</feature>
<dbReference type="InterPro" id="IPR051937">
    <property type="entry name" value="R3H_domain_containing"/>
</dbReference>
<keyword evidence="6" id="KW-1185">Reference proteome</keyword>
<dbReference type="PANTHER" id="PTHR15672">
    <property type="entry name" value="CAMP-REGULATED PHOSPHOPROTEIN 21 RELATED R3H DOMAIN CONTAINING PROTEIN"/>
    <property type="match status" value="1"/>
</dbReference>
<feature type="domain" description="SUZ" evidence="4">
    <location>
        <begin position="183"/>
        <end position="256"/>
    </location>
</feature>
<dbReference type="CDD" id="cd02642">
    <property type="entry name" value="R3H_encore_like"/>
    <property type="match status" value="1"/>
</dbReference>
<feature type="region of interest" description="Disordered" evidence="2">
    <location>
        <begin position="401"/>
        <end position="422"/>
    </location>
</feature>
<feature type="region of interest" description="Disordered" evidence="2">
    <location>
        <begin position="656"/>
        <end position="694"/>
    </location>
</feature>
<accession>A0A9N8VC05</accession>
<evidence type="ECO:0000259" key="3">
    <source>
        <dbReference type="PROSITE" id="PS51061"/>
    </source>
</evidence>
<dbReference type="PANTHER" id="PTHR15672:SF8">
    <property type="entry name" value="PROTEIN ENCORE"/>
    <property type="match status" value="1"/>
</dbReference>
<name>A0A9N8VC05_9GLOM</name>
<comment type="caution">
    <text evidence="5">The sequence shown here is derived from an EMBL/GenBank/DDBJ whole genome shotgun (WGS) entry which is preliminary data.</text>
</comment>
<feature type="compositionally biased region" description="Low complexity" evidence="2">
    <location>
        <begin position="475"/>
        <end position="486"/>
    </location>
</feature>
<feature type="region of interest" description="Disordered" evidence="2">
    <location>
        <begin position="191"/>
        <end position="240"/>
    </location>
</feature>
<protein>
    <submittedName>
        <fullName evidence="5">7366_t:CDS:1</fullName>
    </submittedName>
</protein>
<dbReference type="OrthoDB" id="278430at2759"/>
<feature type="compositionally biased region" description="Polar residues" evidence="2">
    <location>
        <begin position="267"/>
        <end position="302"/>
    </location>
</feature>
<feature type="region of interest" description="Disordered" evidence="2">
    <location>
        <begin position="449"/>
        <end position="537"/>
    </location>
</feature>
<feature type="compositionally biased region" description="Polar residues" evidence="2">
    <location>
        <begin position="520"/>
        <end position="537"/>
    </location>
</feature>
<keyword evidence="1" id="KW-0597">Phosphoprotein</keyword>
<dbReference type="EMBL" id="CAJVPS010000090">
    <property type="protein sequence ID" value="CAG8450357.1"/>
    <property type="molecule type" value="Genomic_DNA"/>
</dbReference>
<dbReference type="Proteomes" id="UP000789508">
    <property type="component" value="Unassembled WGS sequence"/>
</dbReference>
<evidence type="ECO:0000256" key="2">
    <source>
        <dbReference type="SAM" id="MobiDB-lite"/>
    </source>
</evidence>
<dbReference type="Pfam" id="PF01424">
    <property type="entry name" value="R3H"/>
    <property type="match status" value="1"/>
</dbReference>
<sequence length="694" mass="77419">MSTTFSKTMPSLVKPIPETSSHKSRVTIMDPEESVVSNPVQSVETKKIVLLKRPSSNNTNGIHTTNLNTTNNIPSRSETYSPTSNGESPTEEGVDMGEIDAATGLDSFLLTALKNPKDRLFLLKLDQDMVRFIEDKSLLRFEFPPMNSYQRLIVHRVAQYFKLSHVVDSSGKAVVLYKSAETAIPTLRFSDLEQEEEKPPEKSVKIMRRQSNHPSIRSVGDNSDSNSESERRTHLTIEEREAAYLKARARIFRDKENEDSEQEETEGSSNKNSKQGQQHNKARPQTINYNLNPSNDRSSTYTPKQNRMINALPGGPGTVIRPMLHPGTFGAPPYFGPPTYDMNMVGLPQPTMISPDMPMGPPMANLYMNIPPPEWGGPAIGGHFIRPGARNPWGTEVFNNSTDPTNNASNFNHTSQNNNGGFMHARSAVQDEKNFSHSAAAQNSMKNFNQFASTNYPPPPSTAGPPFNEKNQFGNSSKEVNSNKSVQTIDSRNPSTAPPPQHSFEKGPQSNPAWMHKNGQWGQANGNGTDCFNENKSNDLQQNHKRVNNRNPTFLPQSQHENPFPFNSVWNNNSDTPGMGIFNPQQTATDYPLKNRPIPQMPSHVFPGMMPPPMPSMGARRTNSGQVYSGPMPPEYLNIPRMPIMHPQMMGFPSQVPNPNIIYDVEKRPPKSSELFDPNNPSNTSAPQKYRLRQ</sequence>
<evidence type="ECO:0000259" key="4">
    <source>
        <dbReference type="PROSITE" id="PS51673"/>
    </source>
</evidence>
<dbReference type="Pfam" id="PF12752">
    <property type="entry name" value="SUZ"/>
    <property type="match status" value="1"/>
</dbReference>
<proteinExistence type="predicted"/>
<dbReference type="AlphaFoldDB" id="A0A9N8VC05"/>
<feature type="region of interest" description="Disordered" evidence="2">
    <location>
        <begin position="253"/>
        <end position="302"/>
    </location>
</feature>
<feature type="domain" description="R3H" evidence="3">
    <location>
        <begin position="119"/>
        <end position="182"/>
    </location>
</feature>
<dbReference type="PROSITE" id="PS51061">
    <property type="entry name" value="R3H"/>
    <property type="match status" value="1"/>
</dbReference>
<evidence type="ECO:0000256" key="1">
    <source>
        <dbReference type="ARBA" id="ARBA00022553"/>
    </source>
</evidence>
<dbReference type="InterPro" id="IPR024771">
    <property type="entry name" value="SUZ"/>
</dbReference>
<reference evidence="5" key="1">
    <citation type="submission" date="2021-06" db="EMBL/GenBank/DDBJ databases">
        <authorList>
            <person name="Kallberg Y."/>
            <person name="Tangrot J."/>
            <person name="Rosling A."/>
        </authorList>
    </citation>
    <scope>NUCLEOTIDE SEQUENCE</scope>
    <source>
        <strain evidence="5">FL130A</strain>
    </source>
</reference>
<dbReference type="GO" id="GO:0003676">
    <property type="term" value="F:nucleic acid binding"/>
    <property type="evidence" value="ECO:0007669"/>
    <property type="project" value="UniProtKB-UniRule"/>
</dbReference>
<evidence type="ECO:0000313" key="5">
    <source>
        <dbReference type="EMBL" id="CAG8450357.1"/>
    </source>
</evidence>
<dbReference type="SUPFAM" id="SSF82708">
    <property type="entry name" value="R3H domain"/>
    <property type="match status" value="1"/>
</dbReference>
<feature type="region of interest" description="Disordered" evidence="2">
    <location>
        <begin position="1"/>
        <end position="25"/>
    </location>
</feature>
<feature type="compositionally biased region" description="Acidic residues" evidence="2">
    <location>
        <begin position="257"/>
        <end position="266"/>
    </location>
</feature>
<feature type="region of interest" description="Disordered" evidence="2">
    <location>
        <begin position="54"/>
        <end position="93"/>
    </location>
</feature>
<organism evidence="5 6">
    <name type="scientific">Ambispora leptoticha</name>
    <dbReference type="NCBI Taxonomy" id="144679"/>
    <lineage>
        <taxon>Eukaryota</taxon>
        <taxon>Fungi</taxon>
        <taxon>Fungi incertae sedis</taxon>
        <taxon>Mucoromycota</taxon>
        <taxon>Glomeromycotina</taxon>
        <taxon>Glomeromycetes</taxon>
        <taxon>Archaeosporales</taxon>
        <taxon>Ambisporaceae</taxon>
        <taxon>Ambispora</taxon>
    </lineage>
</organism>
<evidence type="ECO:0000313" key="6">
    <source>
        <dbReference type="Proteomes" id="UP000789508"/>
    </source>
</evidence>
<feature type="compositionally biased region" description="Polar residues" evidence="2">
    <location>
        <begin position="401"/>
        <end position="420"/>
    </location>
</feature>
<feature type="compositionally biased region" description="Polar residues" evidence="2">
    <location>
        <begin position="212"/>
        <end position="226"/>
    </location>
</feature>